<dbReference type="AlphaFoldDB" id="A0A8J2J3J1"/>
<protein>
    <recommendedName>
        <fullName evidence="5">IGFBP N-terminal domain-containing protein</fullName>
    </recommendedName>
</protein>
<keyword evidence="2" id="KW-0964">Secreted</keyword>
<dbReference type="PANTHER" id="PTHR14186">
    <property type="entry name" value="INSULIN-LIKE GROWTH FACTOR BINDING PROTEIN-RELATED"/>
    <property type="match status" value="1"/>
</dbReference>
<keyword evidence="7" id="KW-1185">Reference proteome</keyword>
<dbReference type="InterPro" id="IPR011390">
    <property type="entry name" value="IGFBP_rP_mac25"/>
</dbReference>
<evidence type="ECO:0000256" key="3">
    <source>
        <dbReference type="ARBA" id="ARBA00022729"/>
    </source>
</evidence>
<sequence>MVIRTHILEQLLLLVLFHIPRNDLQRFDSPNYYQSIENSTLPFDSHMRCVCEGECERIQEQDCVWGLTLDFCGCCLLCSRGDGEPCGGALGTCARGLKCSRHIGREEASCSQTVQVESCVNPSSQFGCSYHGGNCHCENHTMCPDTEMFLFDTEQACRSRIAFLNARNDDKSVLTSKSHRTEG</sequence>
<evidence type="ECO:0000259" key="5">
    <source>
        <dbReference type="PROSITE" id="PS51323"/>
    </source>
</evidence>
<dbReference type="GO" id="GO:0005576">
    <property type="term" value="C:extracellular region"/>
    <property type="evidence" value="ECO:0007669"/>
    <property type="project" value="UniProtKB-SubCell"/>
</dbReference>
<evidence type="ECO:0000313" key="6">
    <source>
        <dbReference type="EMBL" id="CAG7687303.1"/>
    </source>
</evidence>
<reference evidence="6" key="1">
    <citation type="submission" date="2021-06" db="EMBL/GenBank/DDBJ databases">
        <authorList>
            <person name="Hodson N. C."/>
            <person name="Mongue J. A."/>
            <person name="Jaron S. K."/>
        </authorList>
    </citation>
    <scope>NUCLEOTIDE SEQUENCE</scope>
</reference>
<evidence type="ECO:0000256" key="2">
    <source>
        <dbReference type="ARBA" id="ARBA00022525"/>
    </source>
</evidence>
<dbReference type="InterPro" id="IPR000867">
    <property type="entry name" value="IGFBP-like"/>
</dbReference>
<evidence type="ECO:0000256" key="1">
    <source>
        <dbReference type="ARBA" id="ARBA00004613"/>
    </source>
</evidence>
<dbReference type="OrthoDB" id="5976811at2759"/>
<dbReference type="Proteomes" id="UP000708208">
    <property type="component" value="Unassembled WGS sequence"/>
</dbReference>
<feature type="signal peptide" evidence="4">
    <location>
        <begin position="1"/>
        <end position="24"/>
    </location>
</feature>
<dbReference type="Pfam" id="PF00219">
    <property type="entry name" value="IGFBP"/>
    <property type="match status" value="1"/>
</dbReference>
<dbReference type="SMART" id="SM00121">
    <property type="entry name" value="IB"/>
    <property type="match status" value="1"/>
</dbReference>
<evidence type="ECO:0000256" key="4">
    <source>
        <dbReference type="SAM" id="SignalP"/>
    </source>
</evidence>
<dbReference type="PANTHER" id="PTHR14186:SF20">
    <property type="entry name" value="CYSTEINE-RICH MOTOR NEURON 1 PROTEIN-LIKE"/>
    <property type="match status" value="1"/>
</dbReference>
<proteinExistence type="predicted"/>
<dbReference type="EMBL" id="CAJVCH010019380">
    <property type="protein sequence ID" value="CAG7687303.1"/>
    <property type="molecule type" value="Genomic_DNA"/>
</dbReference>
<dbReference type="PROSITE" id="PS51323">
    <property type="entry name" value="IGFBP_N_2"/>
    <property type="match status" value="1"/>
</dbReference>
<organism evidence="6 7">
    <name type="scientific">Allacma fusca</name>
    <dbReference type="NCBI Taxonomy" id="39272"/>
    <lineage>
        <taxon>Eukaryota</taxon>
        <taxon>Metazoa</taxon>
        <taxon>Ecdysozoa</taxon>
        <taxon>Arthropoda</taxon>
        <taxon>Hexapoda</taxon>
        <taxon>Collembola</taxon>
        <taxon>Symphypleona</taxon>
        <taxon>Sminthuridae</taxon>
        <taxon>Allacma</taxon>
    </lineage>
</organism>
<evidence type="ECO:0000313" key="7">
    <source>
        <dbReference type="Proteomes" id="UP000708208"/>
    </source>
</evidence>
<feature type="chain" id="PRO_5035167787" description="IGFBP N-terminal domain-containing protein" evidence="4">
    <location>
        <begin position="25"/>
        <end position="183"/>
    </location>
</feature>
<gene>
    <name evidence="6" type="ORF">AFUS01_LOCUS3238</name>
</gene>
<dbReference type="GO" id="GO:0005520">
    <property type="term" value="F:insulin-like growth factor binding"/>
    <property type="evidence" value="ECO:0007669"/>
    <property type="project" value="InterPro"/>
</dbReference>
<comment type="caution">
    <text evidence="6">The sequence shown here is derived from an EMBL/GenBank/DDBJ whole genome shotgun (WGS) entry which is preliminary data.</text>
</comment>
<feature type="domain" description="IGFBP N-terminal" evidence="5">
    <location>
        <begin position="45"/>
        <end position="113"/>
    </location>
</feature>
<dbReference type="GO" id="GO:0009966">
    <property type="term" value="P:regulation of signal transduction"/>
    <property type="evidence" value="ECO:0007669"/>
    <property type="project" value="TreeGrafter"/>
</dbReference>
<accession>A0A8J2J3J1</accession>
<dbReference type="GO" id="GO:0001558">
    <property type="term" value="P:regulation of cell growth"/>
    <property type="evidence" value="ECO:0007669"/>
    <property type="project" value="InterPro"/>
</dbReference>
<comment type="subcellular location">
    <subcellularLocation>
        <location evidence="1">Secreted</location>
    </subcellularLocation>
</comment>
<name>A0A8J2J3J1_9HEXA</name>
<keyword evidence="3 4" id="KW-0732">Signal</keyword>